<gene>
    <name evidence="4" type="ORF">ABID46_002273</name>
</gene>
<dbReference type="RefSeq" id="WP_354510137.1">
    <property type="nucleotide sequence ID" value="NZ_JBEPMO010000017.1"/>
</dbReference>
<feature type="region of interest" description="Disordered" evidence="2">
    <location>
        <begin position="187"/>
        <end position="231"/>
    </location>
</feature>
<evidence type="ECO:0000256" key="2">
    <source>
        <dbReference type="SAM" id="MobiDB-lite"/>
    </source>
</evidence>
<comment type="similarity">
    <text evidence="1">Belongs to the prokaryotic/mitochondrial release factor family.</text>
</comment>
<dbReference type="Gene3D" id="3.30.160.20">
    <property type="match status" value="1"/>
</dbReference>
<dbReference type="PANTHER" id="PTHR43804">
    <property type="entry name" value="LD18447P"/>
    <property type="match status" value="1"/>
</dbReference>
<dbReference type="EMBL" id="JBEPMO010000017">
    <property type="protein sequence ID" value="MET3732683.1"/>
    <property type="molecule type" value="Genomic_DNA"/>
</dbReference>
<organism evidence="4 5">
    <name type="scientific">Moheibacter stercoris</name>
    <dbReference type="NCBI Taxonomy" id="1628251"/>
    <lineage>
        <taxon>Bacteria</taxon>
        <taxon>Pseudomonadati</taxon>
        <taxon>Bacteroidota</taxon>
        <taxon>Flavobacteriia</taxon>
        <taxon>Flavobacteriales</taxon>
        <taxon>Weeksellaceae</taxon>
        <taxon>Moheibacter</taxon>
    </lineage>
</organism>
<dbReference type="InterPro" id="IPR050057">
    <property type="entry name" value="Prokaryotic/Mito_RF"/>
</dbReference>
<dbReference type="Pfam" id="PF00472">
    <property type="entry name" value="RF-1"/>
    <property type="match status" value="1"/>
</dbReference>
<dbReference type="PROSITE" id="PS00745">
    <property type="entry name" value="RF_PROK_I"/>
    <property type="match status" value="1"/>
</dbReference>
<keyword evidence="5" id="KW-1185">Reference proteome</keyword>
<dbReference type="SUPFAM" id="SSF75620">
    <property type="entry name" value="Release factor"/>
    <property type="match status" value="1"/>
</dbReference>
<dbReference type="InterPro" id="IPR045853">
    <property type="entry name" value="Pep_chain_release_fac_I_sf"/>
</dbReference>
<dbReference type="PANTHER" id="PTHR43804:SF9">
    <property type="entry name" value="PEPTIDE CHAIN RELEASE FACTOR HOMOLOG-RELATED"/>
    <property type="match status" value="1"/>
</dbReference>
<evidence type="ECO:0000313" key="5">
    <source>
        <dbReference type="Proteomes" id="UP001549146"/>
    </source>
</evidence>
<feature type="compositionally biased region" description="Basic and acidic residues" evidence="2">
    <location>
        <begin position="201"/>
        <end position="231"/>
    </location>
</feature>
<protein>
    <submittedName>
        <fullName evidence="4">Peptide chain release factor</fullName>
    </submittedName>
</protein>
<evidence type="ECO:0000256" key="1">
    <source>
        <dbReference type="ARBA" id="ARBA00010835"/>
    </source>
</evidence>
<dbReference type="Gene3D" id="3.30.70.1660">
    <property type="match status" value="1"/>
</dbReference>
<feature type="domain" description="Prokaryotic-type class I peptide chain release factors" evidence="3">
    <location>
        <begin position="119"/>
        <end position="135"/>
    </location>
</feature>
<name>A0ABV2LVV7_9FLAO</name>
<comment type="caution">
    <text evidence="4">The sequence shown here is derived from an EMBL/GenBank/DDBJ whole genome shotgun (WGS) entry which is preliminary data.</text>
</comment>
<dbReference type="InterPro" id="IPR000352">
    <property type="entry name" value="Pep_chain_release_fac_I"/>
</dbReference>
<dbReference type="NCBIfam" id="TIGR03072">
    <property type="entry name" value="release_prfH"/>
    <property type="match status" value="1"/>
</dbReference>
<evidence type="ECO:0000259" key="3">
    <source>
        <dbReference type="PROSITE" id="PS00745"/>
    </source>
</evidence>
<reference evidence="4 5" key="1">
    <citation type="submission" date="2024-06" db="EMBL/GenBank/DDBJ databases">
        <title>Genomic Encyclopedia of Type Strains, Phase IV (KMG-IV): sequencing the most valuable type-strain genomes for metagenomic binning, comparative biology and taxonomic classification.</title>
        <authorList>
            <person name="Goeker M."/>
        </authorList>
    </citation>
    <scope>NUCLEOTIDE SEQUENCE [LARGE SCALE GENOMIC DNA]</scope>
    <source>
        <strain evidence="4 5">DSM 29388</strain>
    </source>
</reference>
<dbReference type="Proteomes" id="UP001549146">
    <property type="component" value="Unassembled WGS sequence"/>
</dbReference>
<accession>A0ABV2LVV7</accession>
<proteinExistence type="inferred from homology"/>
<sequence length="231" mass="26540">MSKRILQITAGRGPEECTWVVAQVLKILLDEANQLGLNPTMIHREVGNINGTVLSATVMLEGKNLQEFVDSWKGTIQWIGQSQFRKLHKRKNWFIGIFELESFQPVMFNEKDFEYQAMRSSGAGGQNVNKVNTAVRAIHKPSGLAVVTMDSRSQHQNKKLATERLLEKLNEENLKSIQNQIQTEWQNQTEVQRGNPTRIFKGSDFKKQKTEKNFKSERQKLKRDVGKNLED</sequence>
<dbReference type="InterPro" id="IPR017509">
    <property type="entry name" value="PrfH"/>
</dbReference>
<evidence type="ECO:0000313" key="4">
    <source>
        <dbReference type="EMBL" id="MET3732683.1"/>
    </source>
</evidence>